<sequence>MEANRRESQEHSKKVVPYVRNTCGRINQAIDSFYGAPMPYYPQYNSNINPVIANQTLDKIHRNLGTLEVIL</sequence>
<evidence type="ECO:0000313" key="1">
    <source>
        <dbReference type="EMBL" id="VEN45638.1"/>
    </source>
</evidence>
<accession>A0A653CCN3</accession>
<gene>
    <name evidence="1" type="ORF">CALMAC_LOCUS8029</name>
</gene>
<evidence type="ECO:0000313" key="2">
    <source>
        <dbReference type="Proteomes" id="UP000410492"/>
    </source>
</evidence>
<reference evidence="1 2" key="1">
    <citation type="submission" date="2019-01" db="EMBL/GenBank/DDBJ databases">
        <authorList>
            <person name="Sayadi A."/>
        </authorList>
    </citation>
    <scope>NUCLEOTIDE SEQUENCE [LARGE SCALE GENOMIC DNA]</scope>
</reference>
<organism evidence="1 2">
    <name type="scientific">Callosobruchus maculatus</name>
    <name type="common">Southern cowpea weevil</name>
    <name type="synonym">Pulse bruchid</name>
    <dbReference type="NCBI Taxonomy" id="64391"/>
    <lineage>
        <taxon>Eukaryota</taxon>
        <taxon>Metazoa</taxon>
        <taxon>Ecdysozoa</taxon>
        <taxon>Arthropoda</taxon>
        <taxon>Hexapoda</taxon>
        <taxon>Insecta</taxon>
        <taxon>Pterygota</taxon>
        <taxon>Neoptera</taxon>
        <taxon>Endopterygota</taxon>
        <taxon>Coleoptera</taxon>
        <taxon>Polyphaga</taxon>
        <taxon>Cucujiformia</taxon>
        <taxon>Chrysomeloidea</taxon>
        <taxon>Chrysomelidae</taxon>
        <taxon>Bruchinae</taxon>
        <taxon>Bruchini</taxon>
        <taxon>Callosobruchus</taxon>
    </lineage>
</organism>
<dbReference type="Proteomes" id="UP000410492">
    <property type="component" value="Unassembled WGS sequence"/>
</dbReference>
<dbReference type="OrthoDB" id="6735314at2759"/>
<keyword evidence="2" id="KW-1185">Reference proteome</keyword>
<proteinExistence type="predicted"/>
<protein>
    <submittedName>
        <fullName evidence="1">Uncharacterized protein</fullName>
    </submittedName>
</protein>
<dbReference type="AlphaFoldDB" id="A0A653CCN3"/>
<name>A0A653CCN3_CALMS</name>
<dbReference type="EMBL" id="CAACVG010007475">
    <property type="protein sequence ID" value="VEN45638.1"/>
    <property type="molecule type" value="Genomic_DNA"/>
</dbReference>